<dbReference type="EMBL" id="CARXXK010001450">
    <property type="protein sequence ID" value="CAI6376195.1"/>
    <property type="molecule type" value="Genomic_DNA"/>
</dbReference>
<accession>A0AAV0Y5N7</accession>
<dbReference type="Proteomes" id="UP001160148">
    <property type="component" value="Unassembled WGS sequence"/>
</dbReference>
<keyword evidence="2" id="KW-1185">Reference proteome</keyword>
<name>A0AAV0Y5N7_9HEMI</name>
<sequence length="285" mass="33034">MWSIVHFVKDNTIEVIPDFWIKKKDKSCAWPVNKKIARRLIEKRKSYSEATKKADELMTKTDISSCDDERNKSILKKMRSPPKLLTKDIQKTHNNKLNSLLNANFNHELIDENSYDSDKDPEYIQPLLLKKNALSTGISTITKYNSPAKNSPTKEIIVDKNQDFSQPLAAVISQSNQKNNTPKFFSVKRALFETHETFNHVGIKDVGDSVRRLMIKMFSDEVLTLYSLLGFKKKKNFSKRECYNLLIDALRVHPKFKNVINKEFDRPLATWIAHASFRLNKSNKV</sequence>
<organism evidence="1 2">
    <name type="scientific">Macrosiphum euphorbiae</name>
    <name type="common">potato aphid</name>
    <dbReference type="NCBI Taxonomy" id="13131"/>
    <lineage>
        <taxon>Eukaryota</taxon>
        <taxon>Metazoa</taxon>
        <taxon>Ecdysozoa</taxon>
        <taxon>Arthropoda</taxon>
        <taxon>Hexapoda</taxon>
        <taxon>Insecta</taxon>
        <taxon>Pterygota</taxon>
        <taxon>Neoptera</taxon>
        <taxon>Paraneoptera</taxon>
        <taxon>Hemiptera</taxon>
        <taxon>Sternorrhyncha</taxon>
        <taxon>Aphidomorpha</taxon>
        <taxon>Aphidoidea</taxon>
        <taxon>Aphididae</taxon>
        <taxon>Macrosiphini</taxon>
        <taxon>Macrosiphum</taxon>
    </lineage>
</organism>
<reference evidence="1 2" key="1">
    <citation type="submission" date="2023-01" db="EMBL/GenBank/DDBJ databases">
        <authorList>
            <person name="Whitehead M."/>
        </authorList>
    </citation>
    <scope>NUCLEOTIDE SEQUENCE [LARGE SCALE GENOMIC DNA]</scope>
</reference>
<gene>
    <name evidence="1" type="ORF">MEUPH1_LOCUS29598</name>
</gene>
<protein>
    <recommendedName>
        <fullName evidence="3">DUF4806 domain-containing protein</fullName>
    </recommendedName>
</protein>
<evidence type="ECO:0000313" key="2">
    <source>
        <dbReference type="Proteomes" id="UP001160148"/>
    </source>
</evidence>
<evidence type="ECO:0000313" key="1">
    <source>
        <dbReference type="EMBL" id="CAI6376195.1"/>
    </source>
</evidence>
<dbReference type="AlphaFoldDB" id="A0AAV0Y5N7"/>
<evidence type="ECO:0008006" key="3">
    <source>
        <dbReference type="Google" id="ProtNLM"/>
    </source>
</evidence>
<proteinExistence type="predicted"/>
<comment type="caution">
    <text evidence="1">The sequence shown here is derived from an EMBL/GenBank/DDBJ whole genome shotgun (WGS) entry which is preliminary data.</text>
</comment>